<dbReference type="Proteomes" id="UP000236731">
    <property type="component" value="Unassembled WGS sequence"/>
</dbReference>
<evidence type="ECO:0000256" key="1">
    <source>
        <dbReference type="SAM" id="SignalP"/>
    </source>
</evidence>
<feature type="signal peptide" evidence="1">
    <location>
        <begin position="1"/>
        <end position="18"/>
    </location>
</feature>
<dbReference type="Gene3D" id="2.20.110.10">
    <property type="entry name" value="Histone H3 K4-specific methyltransferase SET7/9 N-terminal domain"/>
    <property type="match status" value="1"/>
</dbReference>
<protein>
    <submittedName>
        <fullName evidence="2">MORN repeat variant</fullName>
    </submittedName>
</protein>
<keyword evidence="1" id="KW-0732">Signal</keyword>
<reference evidence="3" key="1">
    <citation type="submission" date="2016-10" db="EMBL/GenBank/DDBJ databases">
        <authorList>
            <person name="Varghese N."/>
            <person name="Submissions S."/>
        </authorList>
    </citation>
    <scope>NUCLEOTIDE SEQUENCE [LARGE SCALE GENOMIC DNA]</scope>
    <source>
        <strain evidence="3">DSM 22361</strain>
    </source>
</reference>
<sequence length="364" mass="42013">MKFTLGFLFCLLTLVSWAQETKPVYFESSGSEVRFYYDQNYFLVDKNCEFRTIERVGAFDANTAKLNGTFTDFDFTGRVILEGNYTNGSKEGLFKAYHPNGIMKWEVTYAENSPTGQWKYYYPDGKLMMTVDFSGDFAKIVNFYDQKGRARVLEGEGTYEFKVPFQGYNPYGYPYIGFKGKMKNGLPHGYWQIFYETDKIKDIVAEEIYKEGYLLQAVDLLTETEYAAPRFSLLPPEPFLRGELLVSKPCTYDDFIGFTMYLNDYFTAPFADFDAPMEVASGDFEYTVHVDRNGEASKPSIKKDVPKEMRKLFKAQVEGLQHYVPSFVDEKYIDDELTIRGKFDKNQTGAVVFHSIAVERKNES</sequence>
<accession>A0A1H5VYV8</accession>
<dbReference type="SUPFAM" id="SSF82185">
    <property type="entry name" value="Histone H3 K4-specific methyltransferase SET7/9 N-terminal domain"/>
    <property type="match status" value="1"/>
</dbReference>
<organism evidence="2 3">
    <name type="scientific">Sphingobacterium lactis</name>
    <dbReference type="NCBI Taxonomy" id="797291"/>
    <lineage>
        <taxon>Bacteria</taxon>
        <taxon>Pseudomonadati</taxon>
        <taxon>Bacteroidota</taxon>
        <taxon>Sphingobacteriia</taxon>
        <taxon>Sphingobacteriales</taxon>
        <taxon>Sphingobacteriaceae</taxon>
        <taxon>Sphingobacterium</taxon>
    </lineage>
</organism>
<keyword evidence="3" id="KW-1185">Reference proteome</keyword>
<name>A0A1H5VYV8_9SPHI</name>
<proteinExistence type="predicted"/>
<gene>
    <name evidence="2" type="ORF">SAMN05421877_103272</name>
</gene>
<feature type="chain" id="PRO_5009287747" evidence="1">
    <location>
        <begin position="19"/>
        <end position="364"/>
    </location>
</feature>
<dbReference type="Pfam" id="PF07661">
    <property type="entry name" value="MORN_2"/>
    <property type="match status" value="2"/>
</dbReference>
<dbReference type="InterPro" id="IPR011652">
    <property type="entry name" value="MORN_2"/>
</dbReference>
<dbReference type="AlphaFoldDB" id="A0A1H5VYV8"/>
<evidence type="ECO:0000313" key="3">
    <source>
        <dbReference type="Proteomes" id="UP000236731"/>
    </source>
</evidence>
<evidence type="ECO:0000313" key="2">
    <source>
        <dbReference type="EMBL" id="SEF92061.1"/>
    </source>
</evidence>
<dbReference type="EMBL" id="FNUT01000003">
    <property type="protein sequence ID" value="SEF92061.1"/>
    <property type="molecule type" value="Genomic_DNA"/>
</dbReference>